<dbReference type="InterPro" id="IPR027417">
    <property type="entry name" value="P-loop_NTPase"/>
</dbReference>
<dbReference type="InterPro" id="IPR005021">
    <property type="entry name" value="Terminase_largesu-like"/>
</dbReference>
<dbReference type="PANTHER" id="PTHR41287:SF1">
    <property type="entry name" value="PROTEIN YMFN"/>
    <property type="match status" value="1"/>
</dbReference>
<feature type="domain" description="Terminase large subunit-like endonuclease" evidence="2">
    <location>
        <begin position="313"/>
        <end position="588"/>
    </location>
</feature>
<accession>A0A6J5P694</accession>
<dbReference type="PANTHER" id="PTHR41287">
    <property type="match status" value="1"/>
</dbReference>
<proteinExistence type="predicted"/>
<feature type="region of interest" description="Disordered" evidence="1">
    <location>
        <begin position="1"/>
        <end position="48"/>
    </location>
</feature>
<protein>
    <submittedName>
        <fullName evidence="3">Terminase large subunit, Lambdalikevirus-type</fullName>
    </submittedName>
</protein>
<evidence type="ECO:0000259" key="2">
    <source>
        <dbReference type="Pfam" id="PF20441"/>
    </source>
</evidence>
<organism evidence="3">
    <name type="scientific">uncultured Caudovirales phage</name>
    <dbReference type="NCBI Taxonomy" id="2100421"/>
    <lineage>
        <taxon>Viruses</taxon>
        <taxon>Duplodnaviria</taxon>
        <taxon>Heunggongvirae</taxon>
        <taxon>Uroviricota</taxon>
        <taxon>Caudoviricetes</taxon>
        <taxon>Peduoviridae</taxon>
        <taxon>Maltschvirus</taxon>
        <taxon>Maltschvirus maltsch</taxon>
    </lineage>
</organism>
<evidence type="ECO:0000313" key="3">
    <source>
        <dbReference type="EMBL" id="CAB4167309.1"/>
    </source>
</evidence>
<gene>
    <name evidence="3" type="ORF">UFOVP862_8</name>
</gene>
<name>A0A6J5P694_9CAUD</name>
<dbReference type="InterPro" id="IPR046462">
    <property type="entry name" value="TerL_nuclease"/>
</dbReference>
<dbReference type="EMBL" id="LR796813">
    <property type="protein sequence ID" value="CAB4167309.1"/>
    <property type="molecule type" value="Genomic_DNA"/>
</dbReference>
<reference evidence="3" key="1">
    <citation type="submission" date="2020-04" db="EMBL/GenBank/DDBJ databases">
        <authorList>
            <person name="Chiriac C."/>
            <person name="Salcher M."/>
            <person name="Ghai R."/>
            <person name="Kavagutti S V."/>
        </authorList>
    </citation>
    <scope>NUCLEOTIDE SEQUENCE</scope>
</reference>
<dbReference type="GO" id="GO:0004519">
    <property type="term" value="F:endonuclease activity"/>
    <property type="evidence" value="ECO:0007669"/>
    <property type="project" value="InterPro"/>
</dbReference>
<sequence>MPCVPRTPRKRKRKESEPIKIEPPPLGRGGTPVRWAPPCGSIGTQEDPGAASIQAVDSALGRSDGYARGVIAGTVPAPKRIKAACARYLAERDAPGEHGIAWDGTQLDAFVTRAQVMGMKLLPWQVHVCAVLLARRRADDGTPATRYALWSVARGAGKTGLVVALLEWLLSTGEDMELCAVATNQMKANIIHGRIAKMHNGEDRWRSVGGGASTTSGLIQHKKAVFNAFPSTDQSMDGLVPRLLIADEASRMDAAILRGMSSVTKSPTGQMLFITTPDRDQKSRELWPYWQACELAIDQGTPLPEGWWAMLWGMDTDDVPDSDLAVQHANPSAGVLGAGIRVIRDKIANALATADPKAREETWLQELATFTDDLAGALPLELLDRVSVDEDWDMLAGAAGVVAVDFSQGGFAFGSQCDLTSLCLAVWDGTKVHTRGYHWWAGADIAFDEKRTRQPLQKWVDDHALSLAGGPTIDLDLVEARLVEICRTYDIRAFVADPVGKASAWAAQMERKHGWKWHKAPQTIVWMGGGWAVWSDWIRAERIRCKPDPVLRACLASARLYVGLTGLAMPVKQKSTSNIDALTAQVMAARVLNDLQIMGGSMYETQPGF</sequence>
<evidence type="ECO:0000256" key="1">
    <source>
        <dbReference type="SAM" id="MobiDB-lite"/>
    </source>
</evidence>
<dbReference type="Gene3D" id="3.40.50.300">
    <property type="entry name" value="P-loop containing nucleotide triphosphate hydrolases"/>
    <property type="match status" value="1"/>
</dbReference>
<dbReference type="Pfam" id="PF20441">
    <property type="entry name" value="TerL_nuclease"/>
    <property type="match status" value="1"/>
</dbReference>